<evidence type="ECO:0000256" key="3">
    <source>
        <dbReference type="PROSITE-ProRule" id="PRU00175"/>
    </source>
</evidence>
<feature type="region of interest" description="Disordered" evidence="5">
    <location>
        <begin position="87"/>
        <end position="114"/>
    </location>
</feature>
<dbReference type="PROSITE" id="PS50005">
    <property type="entry name" value="TPR"/>
    <property type="match status" value="1"/>
</dbReference>
<dbReference type="PANTHER" id="PTHR22904">
    <property type="entry name" value="TPR REPEAT CONTAINING PROTEIN"/>
    <property type="match status" value="1"/>
</dbReference>
<reference evidence="7" key="1">
    <citation type="submission" date="2023-08" db="EMBL/GenBank/DDBJ databases">
        <authorList>
            <person name="Chen Y."/>
            <person name="Shah S."/>
            <person name="Dougan E. K."/>
            <person name="Thang M."/>
            <person name="Chan C."/>
        </authorList>
    </citation>
    <scope>NUCLEOTIDE SEQUENCE</scope>
</reference>
<keyword evidence="1" id="KW-0677">Repeat</keyword>
<dbReference type="InterPro" id="IPR013105">
    <property type="entry name" value="TPR_2"/>
</dbReference>
<feature type="repeat" description="TPR" evidence="4">
    <location>
        <begin position="242"/>
        <end position="275"/>
    </location>
</feature>
<dbReference type="EMBL" id="CAUJNA010003230">
    <property type="protein sequence ID" value="CAJ1396414.1"/>
    <property type="molecule type" value="Genomic_DNA"/>
</dbReference>
<comment type="caution">
    <text evidence="7">The sequence shown here is derived from an EMBL/GenBank/DDBJ whole genome shotgun (WGS) entry which is preliminary data.</text>
</comment>
<dbReference type="PANTHER" id="PTHR22904:SF523">
    <property type="entry name" value="STRESS-INDUCED-PHOSPHOPROTEIN 1"/>
    <property type="match status" value="1"/>
</dbReference>
<dbReference type="GO" id="GO:0008270">
    <property type="term" value="F:zinc ion binding"/>
    <property type="evidence" value="ECO:0007669"/>
    <property type="project" value="UniProtKB-KW"/>
</dbReference>
<feature type="region of interest" description="Disordered" evidence="5">
    <location>
        <begin position="398"/>
        <end position="430"/>
    </location>
</feature>
<feature type="region of interest" description="Disordered" evidence="5">
    <location>
        <begin position="303"/>
        <end position="323"/>
    </location>
</feature>
<dbReference type="InterPro" id="IPR019734">
    <property type="entry name" value="TPR_rpt"/>
</dbReference>
<dbReference type="AlphaFoldDB" id="A0AA36J0T1"/>
<dbReference type="GO" id="GO:0051879">
    <property type="term" value="F:Hsp90 protein binding"/>
    <property type="evidence" value="ECO:0007669"/>
    <property type="project" value="TreeGrafter"/>
</dbReference>
<keyword evidence="8" id="KW-1185">Reference proteome</keyword>
<organism evidence="7 8">
    <name type="scientific">Effrenium voratum</name>
    <dbReference type="NCBI Taxonomy" id="2562239"/>
    <lineage>
        <taxon>Eukaryota</taxon>
        <taxon>Sar</taxon>
        <taxon>Alveolata</taxon>
        <taxon>Dinophyceae</taxon>
        <taxon>Suessiales</taxon>
        <taxon>Symbiodiniaceae</taxon>
        <taxon>Effrenium</taxon>
    </lineage>
</organism>
<keyword evidence="3" id="KW-0479">Metal-binding</keyword>
<keyword evidence="3" id="KW-0863">Zinc-finger</keyword>
<dbReference type="InterPro" id="IPR001841">
    <property type="entry name" value="Znf_RING"/>
</dbReference>
<evidence type="ECO:0000256" key="4">
    <source>
        <dbReference type="PROSITE-ProRule" id="PRU00339"/>
    </source>
</evidence>
<evidence type="ECO:0000259" key="6">
    <source>
        <dbReference type="PROSITE" id="PS50089"/>
    </source>
</evidence>
<evidence type="ECO:0000313" key="7">
    <source>
        <dbReference type="EMBL" id="CAJ1396414.1"/>
    </source>
</evidence>
<dbReference type="InterPro" id="IPR011990">
    <property type="entry name" value="TPR-like_helical_dom_sf"/>
</dbReference>
<feature type="region of interest" description="Disordered" evidence="5">
    <location>
        <begin position="140"/>
        <end position="167"/>
    </location>
</feature>
<name>A0AA36J0T1_9DINO</name>
<dbReference type="Pfam" id="PF07719">
    <property type="entry name" value="TPR_2"/>
    <property type="match status" value="1"/>
</dbReference>
<accession>A0AA36J0T1</accession>
<proteinExistence type="predicted"/>
<feature type="compositionally biased region" description="Pro residues" evidence="5">
    <location>
        <begin position="406"/>
        <end position="427"/>
    </location>
</feature>
<feature type="domain" description="RING-type" evidence="6">
    <location>
        <begin position="333"/>
        <end position="378"/>
    </location>
</feature>
<keyword evidence="2 4" id="KW-0802">TPR repeat</keyword>
<sequence>MSDSESDAEDREHPELLKRCFQRAKKRVEATGRGLEARAAETPLDSAVLGNLDQVALSCSEALAREDTEALTWALERGRASIAAAANVSGEDGVSGSRRPAQRGPFGPEPPKRHWLNSWRPIPDAAADVIKPTQSEALAGHDPKLAHEGPKPKAAQEAVGKEPSLKERADAQARAGEYAAALRMYEELLEQGGADRLAVLCNAALMALKVAPEQCRWASVKQMLQLALKYSDEALRLNPNNVKAHFRRGCALEALERFRDAYFAYKDALALDPEDPKVRAAFDRIGRYGPSELGPDLKAQIEAERGPRQMRKGGKAVSAPKVERPPDGPWSECCLCKGAMAVGDEKFASPCGHGPFCGACRRRIEEDGRGLQLCAICQHEGASAERVLIEAWLGAETIQPERKGPPSRPFGPRLPPEMQPKAPPTFPPREEVAADATQGFLQLMD</sequence>
<feature type="compositionally biased region" description="Basic and acidic residues" evidence="5">
    <location>
        <begin position="140"/>
        <end position="151"/>
    </location>
</feature>
<dbReference type="SUPFAM" id="SSF48452">
    <property type="entry name" value="TPR-like"/>
    <property type="match status" value="1"/>
</dbReference>
<keyword evidence="3" id="KW-0862">Zinc</keyword>
<protein>
    <recommendedName>
        <fullName evidence="6">RING-type domain-containing protein</fullName>
    </recommendedName>
</protein>
<dbReference type="Gene3D" id="1.25.40.10">
    <property type="entry name" value="Tetratricopeptide repeat domain"/>
    <property type="match status" value="1"/>
</dbReference>
<evidence type="ECO:0000256" key="1">
    <source>
        <dbReference type="ARBA" id="ARBA00022737"/>
    </source>
</evidence>
<evidence type="ECO:0000256" key="5">
    <source>
        <dbReference type="SAM" id="MobiDB-lite"/>
    </source>
</evidence>
<dbReference type="SMART" id="SM00028">
    <property type="entry name" value="TPR"/>
    <property type="match status" value="2"/>
</dbReference>
<gene>
    <name evidence="7" type="ORF">EVOR1521_LOCUS20656</name>
</gene>
<dbReference type="PROSITE" id="PS50089">
    <property type="entry name" value="ZF_RING_2"/>
    <property type="match status" value="1"/>
</dbReference>
<evidence type="ECO:0000313" key="8">
    <source>
        <dbReference type="Proteomes" id="UP001178507"/>
    </source>
</evidence>
<evidence type="ECO:0000256" key="2">
    <source>
        <dbReference type="ARBA" id="ARBA00022803"/>
    </source>
</evidence>
<dbReference type="Proteomes" id="UP001178507">
    <property type="component" value="Unassembled WGS sequence"/>
</dbReference>